<keyword evidence="3 5" id="KW-0863">Zinc-finger</keyword>
<feature type="compositionally biased region" description="Basic and acidic residues" evidence="6">
    <location>
        <begin position="259"/>
        <end position="273"/>
    </location>
</feature>
<dbReference type="Pfam" id="PF00096">
    <property type="entry name" value="zf-C2H2"/>
    <property type="match status" value="1"/>
</dbReference>
<reference evidence="8 9" key="2">
    <citation type="journal article" date="2019" name="G3 (Bethesda)">
        <title>Hybrid Assembly of the Genome of the Entomopathogenic Nematode Steinernema carpocapsae Identifies the X-Chromosome.</title>
        <authorList>
            <person name="Serra L."/>
            <person name="Macchietto M."/>
            <person name="Macias-Munoz A."/>
            <person name="McGill C.J."/>
            <person name="Rodriguez I.M."/>
            <person name="Rodriguez B."/>
            <person name="Murad R."/>
            <person name="Mortazavi A."/>
        </authorList>
    </citation>
    <scope>NUCLEOTIDE SEQUENCE [LARGE SCALE GENOMIC DNA]</scope>
    <source>
        <strain evidence="8 9">ALL</strain>
    </source>
</reference>
<feature type="domain" description="C2H2-type" evidence="7">
    <location>
        <begin position="138"/>
        <end position="166"/>
    </location>
</feature>
<dbReference type="EMBL" id="AZBU02000010">
    <property type="protein sequence ID" value="TKR62579.1"/>
    <property type="molecule type" value="Genomic_DNA"/>
</dbReference>
<protein>
    <recommendedName>
        <fullName evidence="7">C2H2-type domain-containing protein</fullName>
    </recommendedName>
</protein>
<evidence type="ECO:0000313" key="9">
    <source>
        <dbReference type="Proteomes" id="UP000298663"/>
    </source>
</evidence>
<accession>A0A4U5M1L5</accession>
<evidence type="ECO:0000313" key="8">
    <source>
        <dbReference type="EMBL" id="TKR62579.1"/>
    </source>
</evidence>
<dbReference type="PROSITE" id="PS00028">
    <property type="entry name" value="ZINC_FINGER_C2H2_1"/>
    <property type="match status" value="2"/>
</dbReference>
<feature type="compositionally biased region" description="Polar residues" evidence="6">
    <location>
        <begin position="1"/>
        <end position="22"/>
    </location>
</feature>
<evidence type="ECO:0000256" key="1">
    <source>
        <dbReference type="ARBA" id="ARBA00022723"/>
    </source>
</evidence>
<proteinExistence type="predicted"/>
<evidence type="ECO:0000256" key="5">
    <source>
        <dbReference type="PROSITE-ProRule" id="PRU00042"/>
    </source>
</evidence>
<name>A0A4U5M1L5_STECR</name>
<dbReference type="Pfam" id="PF13894">
    <property type="entry name" value="zf-C2H2_4"/>
    <property type="match status" value="1"/>
</dbReference>
<dbReference type="AlphaFoldDB" id="A0A4U5M1L5"/>
<evidence type="ECO:0000256" key="2">
    <source>
        <dbReference type="ARBA" id="ARBA00022737"/>
    </source>
</evidence>
<keyword evidence="2" id="KW-0677">Repeat</keyword>
<evidence type="ECO:0000256" key="3">
    <source>
        <dbReference type="ARBA" id="ARBA00022771"/>
    </source>
</evidence>
<dbReference type="PROSITE" id="PS50157">
    <property type="entry name" value="ZINC_FINGER_C2H2_2"/>
    <property type="match status" value="2"/>
</dbReference>
<keyword evidence="1" id="KW-0479">Metal-binding</keyword>
<feature type="domain" description="C2H2-type" evidence="7">
    <location>
        <begin position="227"/>
        <end position="255"/>
    </location>
</feature>
<dbReference type="OrthoDB" id="8114442at2759"/>
<organism evidence="8 9">
    <name type="scientific">Steinernema carpocapsae</name>
    <name type="common">Entomopathogenic nematode</name>
    <dbReference type="NCBI Taxonomy" id="34508"/>
    <lineage>
        <taxon>Eukaryota</taxon>
        <taxon>Metazoa</taxon>
        <taxon>Ecdysozoa</taxon>
        <taxon>Nematoda</taxon>
        <taxon>Chromadorea</taxon>
        <taxon>Rhabditida</taxon>
        <taxon>Tylenchina</taxon>
        <taxon>Panagrolaimomorpha</taxon>
        <taxon>Strongyloidoidea</taxon>
        <taxon>Steinernematidae</taxon>
        <taxon>Steinernema</taxon>
    </lineage>
</organism>
<dbReference type="SMART" id="SM00355">
    <property type="entry name" value="ZnF_C2H2"/>
    <property type="match status" value="5"/>
</dbReference>
<dbReference type="Gene3D" id="3.30.160.60">
    <property type="entry name" value="Classic Zinc Finger"/>
    <property type="match status" value="1"/>
</dbReference>
<gene>
    <name evidence="8" type="ORF">L596_026513</name>
</gene>
<reference evidence="8 9" key="1">
    <citation type="journal article" date="2015" name="Genome Biol.">
        <title>Comparative genomics of Steinernema reveals deeply conserved gene regulatory networks.</title>
        <authorList>
            <person name="Dillman A.R."/>
            <person name="Macchietto M."/>
            <person name="Porter C.F."/>
            <person name="Rogers A."/>
            <person name="Williams B."/>
            <person name="Antoshechkin I."/>
            <person name="Lee M.M."/>
            <person name="Goodwin Z."/>
            <person name="Lu X."/>
            <person name="Lewis E.E."/>
            <person name="Goodrich-Blair H."/>
            <person name="Stock S.P."/>
            <person name="Adams B.J."/>
            <person name="Sternberg P.W."/>
            <person name="Mortazavi A."/>
        </authorList>
    </citation>
    <scope>NUCLEOTIDE SEQUENCE [LARGE SCALE GENOMIC DNA]</scope>
    <source>
        <strain evidence="8 9">ALL</strain>
    </source>
</reference>
<evidence type="ECO:0000256" key="6">
    <source>
        <dbReference type="SAM" id="MobiDB-lite"/>
    </source>
</evidence>
<keyword evidence="9" id="KW-1185">Reference proteome</keyword>
<comment type="caution">
    <text evidence="8">The sequence shown here is derived from an EMBL/GenBank/DDBJ whole genome shotgun (WGS) entry which is preliminary data.</text>
</comment>
<dbReference type="Proteomes" id="UP000298663">
    <property type="component" value="Unassembled WGS sequence"/>
</dbReference>
<dbReference type="GO" id="GO:0008270">
    <property type="term" value="F:zinc ion binding"/>
    <property type="evidence" value="ECO:0007669"/>
    <property type="project" value="UniProtKB-KW"/>
</dbReference>
<dbReference type="PANTHER" id="PTHR23226">
    <property type="entry name" value="ZINC FINGER AND SCAN DOMAIN-CONTAINING"/>
    <property type="match status" value="1"/>
</dbReference>
<sequence length="302" mass="35814">MPQKSSWTNANSSSFQPLARQTRQPRKPYERFREKQFVCDLCVTLKQNVQQHIVNFHGLDRSSPDRESFERRMRRFQCMKCLKIFKSEDVALKHFEKAHDKPVKMEKKEHKCDCEKVYLTKTQLEEHVSIVHLNVRKFICTQCPASFGRRGGLRRHVEMVHVRRQDVQVHLRRMRAPGIQVLQGPRRPRPRCSHGRASLRVLPVRACLRPQERLEGAEATHSRIVDLRCQYCGAAFRRDNYLKKHYRVCEKKNRRRIAPGKEPRNRSPKKEEPASEENAALARERVYEGMTLRAKPRRRVIY</sequence>
<dbReference type="InterPro" id="IPR036236">
    <property type="entry name" value="Znf_C2H2_sf"/>
</dbReference>
<evidence type="ECO:0000259" key="7">
    <source>
        <dbReference type="PROSITE" id="PS50157"/>
    </source>
</evidence>
<dbReference type="InterPro" id="IPR013087">
    <property type="entry name" value="Znf_C2H2_type"/>
</dbReference>
<dbReference type="SUPFAM" id="SSF57667">
    <property type="entry name" value="beta-beta-alpha zinc fingers"/>
    <property type="match status" value="1"/>
</dbReference>
<keyword evidence="4" id="KW-0862">Zinc</keyword>
<dbReference type="STRING" id="34508.A0A4U5M1L5"/>
<feature type="region of interest" description="Disordered" evidence="6">
    <location>
        <begin position="257"/>
        <end position="279"/>
    </location>
</feature>
<evidence type="ECO:0000256" key="4">
    <source>
        <dbReference type="ARBA" id="ARBA00022833"/>
    </source>
</evidence>
<feature type="region of interest" description="Disordered" evidence="6">
    <location>
        <begin position="1"/>
        <end position="26"/>
    </location>
</feature>